<comment type="caution">
    <text evidence="1">The sequence shown here is derived from an EMBL/GenBank/DDBJ whole genome shotgun (WGS) entry which is preliminary data.</text>
</comment>
<name>A0ABD7VE54_PSEFL</name>
<dbReference type="EMBL" id="CABVIJ010000007">
    <property type="protein sequence ID" value="VVO83757.1"/>
    <property type="molecule type" value="Genomic_DNA"/>
</dbReference>
<gene>
    <name evidence="1" type="ORF">PS732_01981</name>
</gene>
<evidence type="ECO:0008006" key="3">
    <source>
        <dbReference type="Google" id="ProtNLM"/>
    </source>
</evidence>
<organism evidence="1 2">
    <name type="scientific">Pseudomonas fluorescens</name>
    <dbReference type="NCBI Taxonomy" id="294"/>
    <lineage>
        <taxon>Bacteria</taxon>
        <taxon>Pseudomonadati</taxon>
        <taxon>Pseudomonadota</taxon>
        <taxon>Gammaproteobacteria</taxon>
        <taxon>Pseudomonadales</taxon>
        <taxon>Pseudomonadaceae</taxon>
        <taxon>Pseudomonas</taxon>
    </lineage>
</organism>
<proteinExistence type="predicted"/>
<dbReference type="AlphaFoldDB" id="A0ABD7VE54"/>
<dbReference type="RefSeq" id="WP_150595525.1">
    <property type="nucleotide sequence ID" value="NZ_CABVIJ010000007.1"/>
</dbReference>
<sequence>MKWAFVSFAEEDGQVVKFISALFQQNEAFTVTVTHRDDVGSTESSSELLNSLDAVEVYLRAHTPFILSDFRR</sequence>
<accession>A0ABD7VE54</accession>
<protein>
    <recommendedName>
        <fullName evidence="3">TIR domain-containing protein</fullName>
    </recommendedName>
</protein>
<evidence type="ECO:0000313" key="2">
    <source>
        <dbReference type="Proteomes" id="UP000325779"/>
    </source>
</evidence>
<reference evidence="1 2" key="1">
    <citation type="submission" date="2019-09" db="EMBL/GenBank/DDBJ databases">
        <authorList>
            <person name="Chandra G."/>
            <person name="Truman W A."/>
        </authorList>
    </citation>
    <scope>NUCLEOTIDE SEQUENCE [LARGE SCALE GENOMIC DNA]</scope>
    <source>
        <strain evidence="1">PS732</strain>
    </source>
</reference>
<dbReference type="Proteomes" id="UP000325779">
    <property type="component" value="Unassembled WGS sequence"/>
</dbReference>
<evidence type="ECO:0000313" key="1">
    <source>
        <dbReference type="EMBL" id="VVO83757.1"/>
    </source>
</evidence>